<evidence type="ECO:0000256" key="2">
    <source>
        <dbReference type="ARBA" id="ARBA00007274"/>
    </source>
</evidence>
<dbReference type="NCBIfam" id="TIGR01172">
    <property type="entry name" value="cysE"/>
    <property type="match status" value="1"/>
</dbReference>
<dbReference type="Pfam" id="PF06426">
    <property type="entry name" value="SATase_N"/>
    <property type="match status" value="1"/>
</dbReference>
<dbReference type="SMART" id="SM00971">
    <property type="entry name" value="SATase_N"/>
    <property type="match status" value="1"/>
</dbReference>
<keyword evidence="5" id="KW-0028">Amino-acid biosynthesis</keyword>
<protein>
    <recommendedName>
        <fullName evidence="4">Serine acetyltransferase</fullName>
        <ecNumber evidence="3">2.3.1.30</ecNumber>
    </recommendedName>
</protein>
<sequence length="272" mass="29191">MDPSKIVPDDQIWDAIKEECARAAANEPLLAGFLHATVLSKADIEESLSYLLASKLDNSTLPALGLRDIFQQVLEEDECVQRSIRADLQAVVSRDPACPGYSNPLLYFKGFQSIQAYRVAHAYWNLGRKPLAWYLQSRISEVFAVDIHPAARIGKGIMFDHATSVVIGETAVVEDDFSMLHEVTLGGSGKEGGDRHPKIGRGVLIGAGAKVLGNIRVGTGAKIGAGSVVLRDVPDHTTVAGVPAKVVNVPASSLPAFDMDQSLNDDSFDPCI</sequence>
<dbReference type="EMBL" id="CP123967">
    <property type="protein sequence ID" value="WGT46614.1"/>
    <property type="molecule type" value="Genomic_DNA"/>
</dbReference>
<dbReference type="GO" id="GO:0009001">
    <property type="term" value="F:serine O-acetyltransferase activity"/>
    <property type="evidence" value="ECO:0007669"/>
    <property type="project" value="UniProtKB-EC"/>
</dbReference>
<keyword evidence="7" id="KW-0677">Repeat</keyword>
<evidence type="ECO:0000256" key="9">
    <source>
        <dbReference type="ARBA" id="ARBA00023315"/>
    </source>
</evidence>
<gene>
    <name evidence="12" type="primary">cysE</name>
    <name evidence="12" type="ORF">QH948_10730</name>
</gene>
<dbReference type="InterPro" id="IPR005881">
    <property type="entry name" value="Ser_O-AcTrfase"/>
</dbReference>
<comment type="catalytic activity">
    <reaction evidence="10">
        <text>L-serine + acetyl-CoA = O-acetyl-L-serine + CoA</text>
        <dbReference type="Rhea" id="RHEA:24560"/>
        <dbReference type="ChEBI" id="CHEBI:33384"/>
        <dbReference type="ChEBI" id="CHEBI:57287"/>
        <dbReference type="ChEBI" id="CHEBI:57288"/>
        <dbReference type="ChEBI" id="CHEBI:58340"/>
        <dbReference type="EC" id="2.3.1.30"/>
    </reaction>
</comment>
<evidence type="ECO:0000313" key="13">
    <source>
        <dbReference type="Proteomes" id="UP001244136"/>
    </source>
</evidence>
<evidence type="ECO:0000313" key="12">
    <source>
        <dbReference type="EMBL" id="WGT46614.1"/>
    </source>
</evidence>
<dbReference type="Proteomes" id="UP001244136">
    <property type="component" value="Chromosome"/>
</dbReference>
<evidence type="ECO:0000256" key="5">
    <source>
        <dbReference type="ARBA" id="ARBA00022605"/>
    </source>
</evidence>
<name>A0ABY8PVW6_9ACTN</name>
<dbReference type="EC" id="2.3.1.30" evidence="3"/>
<dbReference type="CDD" id="cd03354">
    <property type="entry name" value="LbH_SAT"/>
    <property type="match status" value="1"/>
</dbReference>
<dbReference type="PROSITE" id="PS00101">
    <property type="entry name" value="HEXAPEP_TRANSFERASES"/>
    <property type="match status" value="1"/>
</dbReference>
<dbReference type="InterPro" id="IPR053376">
    <property type="entry name" value="Serine_acetyltransferase"/>
</dbReference>
<evidence type="ECO:0000256" key="7">
    <source>
        <dbReference type="ARBA" id="ARBA00022737"/>
    </source>
</evidence>
<proteinExistence type="inferred from homology"/>
<dbReference type="SUPFAM" id="SSF51161">
    <property type="entry name" value="Trimeric LpxA-like enzymes"/>
    <property type="match status" value="1"/>
</dbReference>
<comment type="pathway">
    <text evidence="1">Amino-acid biosynthesis; L-cysteine biosynthesis; L-cysteine from L-serine: step 1/2.</text>
</comment>
<accession>A0ABY8PVW6</accession>
<evidence type="ECO:0000256" key="6">
    <source>
        <dbReference type="ARBA" id="ARBA00022679"/>
    </source>
</evidence>
<evidence type="ECO:0000256" key="10">
    <source>
        <dbReference type="ARBA" id="ARBA00049486"/>
    </source>
</evidence>
<organism evidence="12 13">
    <name type="scientific">Tessaracoccus lacteus</name>
    <dbReference type="NCBI Taxonomy" id="3041766"/>
    <lineage>
        <taxon>Bacteria</taxon>
        <taxon>Bacillati</taxon>
        <taxon>Actinomycetota</taxon>
        <taxon>Actinomycetes</taxon>
        <taxon>Propionibacteriales</taxon>
        <taxon>Propionibacteriaceae</taxon>
        <taxon>Tessaracoccus</taxon>
    </lineage>
</organism>
<dbReference type="InterPro" id="IPR042122">
    <property type="entry name" value="Ser_AcTrfase_N_sf"/>
</dbReference>
<keyword evidence="8" id="KW-0198">Cysteine biosynthesis</keyword>
<evidence type="ECO:0000256" key="8">
    <source>
        <dbReference type="ARBA" id="ARBA00023192"/>
    </source>
</evidence>
<evidence type="ECO:0000259" key="11">
    <source>
        <dbReference type="SMART" id="SM00971"/>
    </source>
</evidence>
<dbReference type="Gene3D" id="2.160.10.10">
    <property type="entry name" value="Hexapeptide repeat proteins"/>
    <property type="match status" value="1"/>
</dbReference>
<evidence type="ECO:0000256" key="3">
    <source>
        <dbReference type="ARBA" id="ARBA00013266"/>
    </source>
</evidence>
<dbReference type="RefSeq" id="WP_281144378.1">
    <property type="nucleotide sequence ID" value="NZ_CP123967.1"/>
</dbReference>
<dbReference type="InterPro" id="IPR018357">
    <property type="entry name" value="Hexapep_transf_CS"/>
</dbReference>
<comment type="similarity">
    <text evidence="2">Belongs to the transferase hexapeptide repeat family.</text>
</comment>
<reference evidence="12 13" key="1">
    <citation type="journal article" date="2008" name="Int. J. Syst. Evol. Microbiol.">
        <title>Tessaracoccus flavescens sp. nov., isolated from marine sediment.</title>
        <authorList>
            <person name="Lee D.W."/>
            <person name="Lee S.D."/>
        </authorList>
    </citation>
    <scope>NUCLEOTIDE SEQUENCE [LARGE SCALE GENOMIC DNA]</scope>
    <source>
        <strain evidence="12 13">T21</strain>
    </source>
</reference>
<dbReference type="Pfam" id="PF00132">
    <property type="entry name" value="Hexapep"/>
    <property type="match status" value="1"/>
</dbReference>
<dbReference type="InterPro" id="IPR001451">
    <property type="entry name" value="Hexapep"/>
</dbReference>
<dbReference type="Gene3D" id="1.10.3130.10">
    <property type="entry name" value="serine acetyltransferase, domain 1"/>
    <property type="match status" value="1"/>
</dbReference>
<dbReference type="InterPro" id="IPR010493">
    <property type="entry name" value="Ser_AcTrfase_N"/>
</dbReference>
<dbReference type="NCBIfam" id="NF041874">
    <property type="entry name" value="EPS_EpsC"/>
    <property type="match status" value="1"/>
</dbReference>
<dbReference type="InterPro" id="IPR011004">
    <property type="entry name" value="Trimer_LpxA-like_sf"/>
</dbReference>
<keyword evidence="13" id="KW-1185">Reference proteome</keyword>
<keyword evidence="9 12" id="KW-0012">Acyltransferase</keyword>
<dbReference type="InterPro" id="IPR045304">
    <property type="entry name" value="LbH_SAT"/>
</dbReference>
<dbReference type="PANTHER" id="PTHR42811">
    <property type="entry name" value="SERINE ACETYLTRANSFERASE"/>
    <property type="match status" value="1"/>
</dbReference>
<evidence type="ECO:0000256" key="1">
    <source>
        <dbReference type="ARBA" id="ARBA00004876"/>
    </source>
</evidence>
<feature type="domain" description="Serine acetyltransferase N-terminal" evidence="11">
    <location>
        <begin position="12"/>
        <end position="116"/>
    </location>
</feature>
<evidence type="ECO:0000256" key="4">
    <source>
        <dbReference type="ARBA" id="ARBA00018522"/>
    </source>
</evidence>
<keyword evidence="6 12" id="KW-0808">Transferase</keyword>